<dbReference type="Pfam" id="PF00078">
    <property type="entry name" value="RVT_1"/>
    <property type="match status" value="1"/>
</dbReference>
<dbReference type="EMBL" id="JARYMX010000002">
    <property type="protein sequence ID" value="KAJ9561074.1"/>
    <property type="molecule type" value="Genomic_DNA"/>
</dbReference>
<dbReference type="InterPro" id="IPR000477">
    <property type="entry name" value="RT_dom"/>
</dbReference>
<organism evidence="2 3">
    <name type="scientific">Centaurea solstitialis</name>
    <name type="common">yellow star-thistle</name>
    <dbReference type="NCBI Taxonomy" id="347529"/>
    <lineage>
        <taxon>Eukaryota</taxon>
        <taxon>Viridiplantae</taxon>
        <taxon>Streptophyta</taxon>
        <taxon>Embryophyta</taxon>
        <taxon>Tracheophyta</taxon>
        <taxon>Spermatophyta</taxon>
        <taxon>Magnoliopsida</taxon>
        <taxon>eudicotyledons</taxon>
        <taxon>Gunneridae</taxon>
        <taxon>Pentapetalae</taxon>
        <taxon>asterids</taxon>
        <taxon>campanulids</taxon>
        <taxon>Asterales</taxon>
        <taxon>Asteraceae</taxon>
        <taxon>Carduoideae</taxon>
        <taxon>Cardueae</taxon>
        <taxon>Centaureinae</taxon>
        <taxon>Centaurea</taxon>
    </lineage>
</organism>
<dbReference type="PANTHER" id="PTHR33116:SF78">
    <property type="entry name" value="OS12G0587133 PROTEIN"/>
    <property type="match status" value="1"/>
</dbReference>
<keyword evidence="3" id="KW-1185">Reference proteome</keyword>
<feature type="domain" description="Reverse transcriptase" evidence="1">
    <location>
        <begin position="1"/>
        <end position="184"/>
    </location>
</feature>
<evidence type="ECO:0000313" key="2">
    <source>
        <dbReference type="EMBL" id="KAJ9561074.1"/>
    </source>
</evidence>
<comment type="caution">
    <text evidence="2">The sequence shown here is derived from an EMBL/GenBank/DDBJ whole genome shotgun (WGS) entry which is preliminary data.</text>
</comment>
<reference evidence="2" key="1">
    <citation type="submission" date="2023-03" db="EMBL/GenBank/DDBJ databases">
        <title>Chromosome-scale reference genome and RAD-based genetic map of yellow starthistle (Centaurea solstitialis) reveal putative structural variation and QTLs associated with invader traits.</title>
        <authorList>
            <person name="Reatini B."/>
            <person name="Cang F.A."/>
            <person name="Jiang Q."/>
            <person name="Mckibben M.T.W."/>
            <person name="Barker M.S."/>
            <person name="Rieseberg L.H."/>
            <person name="Dlugosch K.M."/>
        </authorList>
    </citation>
    <scope>NUCLEOTIDE SEQUENCE</scope>
    <source>
        <strain evidence="2">CAN-66</strain>
        <tissue evidence="2">Leaf</tissue>
    </source>
</reference>
<dbReference type="PANTHER" id="PTHR33116">
    <property type="entry name" value="REVERSE TRANSCRIPTASE ZINC-BINDING DOMAIN-CONTAINING PROTEIN-RELATED-RELATED"/>
    <property type="match status" value="1"/>
</dbReference>
<name>A0AA38THJ4_9ASTR</name>
<protein>
    <recommendedName>
        <fullName evidence="1">Reverse transcriptase domain-containing protein</fullName>
    </recommendedName>
</protein>
<dbReference type="SUPFAM" id="SSF56672">
    <property type="entry name" value="DNA/RNA polymerases"/>
    <property type="match status" value="1"/>
</dbReference>
<accession>A0AA38THJ4</accession>
<gene>
    <name evidence="2" type="ORF">OSB04_006234</name>
</gene>
<evidence type="ECO:0000313" key="3">
    <source>
        <dbReference type="Proteomes" id="UP001172457"/>
    </source>
</evidence>
<dbReference type="InterPro" id="IPR043502">
    <property type="entry name" value="DNA/RNA_pol_sf"/>
</dbReference>
<dbReference type="AlphaFoldDB" id="A0AA38THJ4"/>
<dbReference type="PROSITE" id="PS50878">
    <property type="entry name" value="RT_POL"/>
    <property type="match status" value="1"/>
</dbReference>
<dbReference type="InterPro" id="IPR026960">
    <property type="entry name" value="RVT-Znf"/>
</dbReference>
<dbReference type="Pfam" id="PF13966">
    <property type="entry name" value="zf-RVT"/>
    <property type="match status" value="1"/>
</dbReference>
<proteinExistence type="predicted"/>
<evidence type="ECO:0000259" key="1">
    <source>
        <dbReference type="PROSITE" id="PS50878"/>
    </source>
</evidence>
<dbReference type="Proteomes" id="UP001172457">
    <property type="component" value="Chromosome 2"/>
</dbReference>
<sequence length="538" mass="62624">MIFKVDFEKAYDTVEWSFLLEGLDSMGFGEKWRKWIKACLHSSRISVLVNGSPTEEFPMERGLRQGDPLAPFLFLIVAECLHLLIENAEEKGLFKGIKVGKDDVKISHLQYADDIIFFGEWELGNFLNLLKILECFHLVSGLKINLQKSKLFGVGVKLDEVQNWASRLGCGSGNLPFVYLGLPVAKWWWRFHEDGDALWVKVIRSIFGEEGGISNRGEVRCRGGSVWSSIIRVGREIDELGINFSNSIGKEVGNGESIRFWEDSWITGESLKNKFERLYRLESNKRVLVAERGEFLGEDWRWKWDWRREPRGRERSEFDELQNLLKEVHPKRGTLDRLVWRRDPLNGFSVKVLRGWIEEDRGRGREIRDITPWLKAVPKKICIFAWRSKLRRLPVRVELANRGIDLDNILCPRCGSEEETVDHALIGCSKIKQLWKFFGNWWNLGCEACSSLEELWELGNIRGSNGKGAKRWLATTWCFMYLIWSERNKLVFGHSNNSIEDLGPVFQRKSFEWTARRDKELALDWNLWLTDPFGGRFE</sequence>